<dbReference type="PANTHER" id="PTHR23135">
    <property type="entry name" value="MUR LIGASE FAMILY MEMBER"/>
    <property type="match status" value="1"/>
</dbReference>
<dbReference type="InterPro" id="IPR036615">
    <property type="entry name" value="Mur_ligase_C_dom_sf"/>
</dbReference>
<sequence>MYVKEAIAAIDYELVQGSVDTYIESISCHAKHIDQDSLFVCMQGIRADGHDYIAQAVMKGASAIMVERKVALEFIPSDCTVLQVKDARAVLPAIASAFYEGPSKSFHLYGIAGTHGISPVAHFLSLILESQEKRHGHIGTIQPMEQKQKRHIRFPFSTPEASDLQHTFHQMKKEAITDVIMDISTLEHTYHRVDGCSFDTILYMGSSFDTNWSESEIEHYTNKMSQLLSENNQIIVNHAAVSNDPLIDREAPCITFGTDSDADYYASNVQNDGDYITFTFHGAGIEEGFTIPTGGDESVLYATAAVTIALQNGVEIDLIRDSLYNARTFHPTERMITEEGYSLLVENTHSLEELEKLMFNVRANTPGKIITVMDVEIDEHHVMRNEINGPITDLSDYLILTTNPSSSVHYASIVQRIEEVIMEADYEIMENRDHAIERGMLVAEEGDTIFITSRHHQQEIMEKWLGEADRPSLST</sequence>
<dbReference type="Gene3D" id="3.40.1190.10">
    <property type="entry name" value="Mur-like, catalytic domain"/>
    <property type="match status" value="1"/>
</dbReference>
<evidence type="ECO:0000256" key="6">
    <source>
        <dbReference type="ARBA" id="ARBA00023316"/>
    </source>
</evidence>
<evidence type="ECO:0000259" key="9">
    <source>
        <dbReference type="Pfam" id="PF08245"/>
    </source>
</evidence>
<keyword evidence="6" id="KW-0961">Cell wall biogenesis/degradation</keyword>
<comment type="pathway">
    <text evidence="1">Cell wall biogenesis; peptidoglycan biosynthesis.</text>
</comment>
<dbReference type="InterPro" id="IPR013221">
    <property type="entry name" value="Mur_ligase_cen"/>
</dbReference>
<evidence type="ECO:0000313" key="10">
    <source>
        <dbReference type="EMBL" id="MFC0524968.1"/>
    </source>
</evidence>
<accession>A0ABV6LRU5</accession>
<dbReference type="GO" id="GO:0016874">
    <property type="term" value="F:ligase activity"/>
    <property type="evidence" value="ECO:0007669"/>
    <property type="project" value="UniProtKB-KW"/>
</dbReference>
<dbReference type="Pfam" id="PF02875">
    <property type="entry name" value="Mur_ligase_C"/>
    <property type="match status" value="1"/>
</dbReference>
<evidence type="ECO:0000259" key="8">
    <source>
        <dbReference type="Pfam" id="PF02875"/>
    </source>
</evidence>
<keyword evidence="11" id="KW-1185">Reference proteome</keyword>
<comment type="caution">
    <text evidence="10">The sequence shown here is derived from an EMBL/GenBank/DDBJ whole genome shotgun (WGS) entry which is preliminary data.</text>
</comment>
<evidence type="ECO:0000256" key="5">
    <source>
        <dbReference type="ARBA" id="ARBA00023306"/>
    </source>
</evidence>
<keyword evidence="5" id="KW-0131">Cell cycle</keyword>
<dbReference type="PANTHER" id="PTHR23135:SF4">
    <property type="entry name" value="UDP-N-ACETYLMURAMOYL-L-ALANYL-D-GLUTAMATE--2,6-DIAMINOPIMELATE LIGASE MURE HOMOLOG, CHLOROPLASTIC"/>
    <property type="match status" value="1"/>
</dbReference>
<dbReference type="InterPro" id="IPR000713">
    <property type="entry name" value="Mur_ligase_N"/>
</dbReference>
<dbReference type="InterPro" id="IPR035911">
    <property type="entry name" value="MurE/MurF_N"/>
</dbReference>
<dbReference type="SUPFAM" id="SSF53244">
    <property type="entry name" value="MurD-like peptide ligases, peptide-binding domain"/>
    <property type="match status" value="1"/>
</dbReference>
<proteinExistence type="predicted"/>
<dbReference type="InterPro" id="IPR036565">
    <property type="entry name" value="Mur-like_cat_sf"/>
</dbReference>
<evidence type="ECO:0000256" key="3">
    <source>
        <dbReference type="ARBA" id="ARBA00022960"/>
    </source>
</evidence>
<feature type="domain" description="Mur ligase central" evidence="9">
    <location>
        <begin position="111"/>
        <end position="308"/>
    </location>
</feature>
<evidence type="ECO:0000256" key="2">
    <source>
        <dbReference type="ARBA" id="ARBA00022618"/>
    </source>
</evidence>
<evidence type="ECO:0000256" key="4">
    <source>
        <dbReference type="ARBA" id="ARBA00022984"/>
    </source>
</evidence>
<organism evidence="10 11">
    <name type="scientific">Pontibacillus salicampi</name>
    <dbReference type="NCBI Taxonomy" id="1449801"/>
    <lineage>
        <taxon>Bacteria</taxon>
        <taxon>Bacillati</taxon>
        <taxon>Bacillota</taxon>
        <taxon>Bacilli</taxon>
        <taxon>Bacillales</taxon>
        <taxon>Bacillaceae</taxon>
        <taxon>Pontibacillus</taxon>
    </lineage>
</organism>
<reference evidence="10 11" key="1">
    <citation type="submission" date="2024-09" db="EMBL/GenBank/DDBJ databases">
        <authorList>
            <person name="Sun Q."/>
            <person name="Mori K."/>
        </authorList>
    </citation>
    <scope>NUCLEOTIDE SEQUENCE [LARGE SCALE GENOMIC DNA]</scope>
    <source>
        <strain evidence="10 11">NCAIM B.02529</strain>
    </source>
</reference>
<evidence type="ECO:0000256" key="1">
    <source>
        <dbReference type="ARBA" id="ARBA00004752"/>
    </source>
</evidence>
<protein>
    <submittedName>
        <fullName evidence="10">Mur ligase family protein</fullName>
    </submittedName>
</protein>
<dbReference type="Pfam" id="PF08245">
    <property type="entry name" value="Mur_ligase_M"/>
    <property type="match status" value="1"/>
</dbReference>
<dbReference type="EMBL" id="JBHLTP010000012">
    <property type="protein sequence ID" value="MFC0524968.1"/>
    <property type="molecule type" value="Genomic_DNA"/>
</dbReference>
<evidence type="ECO:0000313" key="11">
    <source>
        <dbReference type="Proteomes" id="UP001589836"/>
    </source>
</evidence>
<dbReference type="Pfam" id="PF01225">
    <property type="entry name" value="Mur_ligase"/>
    <property type="match status" value="1"/>
</dbReference>
<feature type="domain" description="Mur ligase N-terminal catalytic" evidence="7">
    <location>
        <begin position="23"/>
        <end position="99"/>
    </location>
</feature>
<dbReference type="InterPro" id="IPR004101">
    <property type="entry name" value="Mur_ligase_C"/>
</dbReference>
<keyword evidence="2" id="KW-0132">Cell division</keyword>
<evidence type="ECO:0000259" key="7">
    <source>
        <dbReference type="Pfam" id="PF01225"/>
    </source>
</evidence>
<dbReference type="RefSeq" id="WP_377349590.1">
    <property type="nucleotide sequence ID" value="NZ_JBHLTP010000012.1"/>
</dbReference>
<dbReference type="Gene3D" id="3.40.1390.10">
    <property type="entry name" value="MurE/MurF, N-terminal domain"/>
    <property type="match status" value="1"/>
</dbReference>
<name>A0ABV6LRU5_9BACI</name>
<keyword evidence="3" id="KW-0133">Cell shape</keyword>
<dbReference type="SUPFAM" id="SSF63418">
    <property type="entry name" value="MurE/MurF N-terminal domain"/>
    <property type="match status" value="1"/>
</dbReference>
<feature type="domain" description="Mur ligase C-terminal" evidence="8">
    <location>
        <begin position="339"/>
        <end position="453"/>
    </location>
</feature>
<keyword evidence="10" id="KW-0436">Ligase</keyword>
<gene>
    <name evidence="10" type="ORF">ACFFGV_15420</name>
</gene>
<dbReference type="Gene3D" id="3.90.190.20">
    <property type="entry name" value="Mur ligase, C-terminal domain"/>
    <property type="match status" value="1"/>
</dbReference>
<dbReference type="Proteomes" id="UP001589836">
    <property type="component" value="Unassembled WGS sequence"/>
</dbReference>
<keyword evidence="4" id="KW-0573">Peptidoglycan synthesis</keyword>
<dbReference type="SUPFAM" id="SSF53623">
    <property type="entry name" value="MurD-like peptide ligases, catalytic domain"/>
    <property type="match status" value="1"/>
</dbReference>